<dbReference type="Gene3D" id="3.30.1340.10">
    <property type="entry name" value="HPr-like"/>
    <property type="match status" value="1"/>
</dbReference>
<dbReference type="NCBIfam" id="TIGR01003">
    <property type="entry name" value="PTS_HPr_family"/>
    <property type="match status" value="1"/>
</dbReference>
<gene>
    <name evidence="6" type="primary">ptsH</name>
    <name evidence="6" type="ORF">SSPSH_000347</name>
</gene>
<dbReference type="AlphaFoldDB" id="U2G3B2"/>
<dbReference type="InterPro" id="IPR050399">
    <property type="entry name" value="HPr"/>
</dbReference>
<evidence type="ECO:0000256" key="3">
    <source>
        <dbReference type="ARBA" id="ARBA00022490"/>
    </source>
</evidence>
<comment type="caution">
    <text evidence="6">The sequence shown here is derived from an EMBL/GenBank/DDBJ whole genome shotgun (WGS) entry which is preliminary data.</text>
</comment>
<protein>
    <submittedName>
        <fullName evidence="6">Phosphocarrier protein HPr</fullName>
    </submittedName>
</protein>
<proteinExistence type="inferred from homology"/>
<dbReference type="CDD" id="cd00367">
    <property type="entry name" value="PTS-HPr_like"/>
    <property type="match status" value="1"/>
</dbReference>
<dbReference type="InterPro" id="IPR002114">
    <property type="entry name" value="PTS_HPr_Ser_P_site"/>
</dbReference>
<dbReference type="PROSITE" id="PS51350">
    <property type="entry name" value="PTS_HPR_DOM"/>
    <property type="match status" value="1"/>
</dbReference>
<evidence type="ECO:0000313" key="7">
    <source>
        <dbReference type="Proteomes" id="UP000006242"/>
    </source>
</evidence>
<keyword evidence="4" id="KW-0598">Phosphotransferase system</keyword>
<organism evidence="6 7">
    <name type="scientific">Salinisphaera shabanensis E1L3A</name>
    <dbReference type="NCBI Taxonomy" id="1033802"/>
    <lineage>
        <taxon>Bacteria</taxon>
        <taxon>Pseudomonadati</taxon>
        <taxon>Pseudomonadota</taxon>
        <taxon>Gammaproteobacteria</taxon>
        <taxon>Salinisphaerales</taxon>
        <taxon>Salinisphaeraceae</taxon>
        <taxon>Salinisphaera</taxon>
    </lineage>
</organism>
<dbReference type="PANTHER" id="PTHR33705">
    <property type="entry name" value="PHOSPHOCARRIER PROTEIN HPR"/>
    <property type="match status" value="1"/>
</dbReference>
<dbReference type="SUPFAM" id="SSF55594">
    <property type="entry name" value="HPr-like"/>
    <property type="match status" value="1"/>
</dbReference>
<comment type="similarity">
    <text evidence="2">Belongs to the HPr family.</text>
</comment>
<dbReference type="PRINTS" id="PR00107">
    <property type="entry name" value="PHOSPHOCPHPR"/>
</dbReference>
<name>U2G3B2_9GAMM</name>
<evidence type="ECO:0000256" key="4">
    <source>
        <dbReference type="ARBA" id="ARBA00022683"/>
    </source>
</evidence>
<accession>U2G3B2</accession>
<dbReference type="STRING" id="1033802.SSPSH_000347"/>
<comment type="subcellular location">
    <subcellularLocation>
        <location evidence="1">Cytoplasm</location>
    </subcellularLocation>
</comment>
<evidence type="ECO:0000259" key="5">
    <source>
        <dbReference type="PROSITE" id="PS51350"/>
    </source>
</evidence>
<dbReference type="PROSITE" id="PS00589">
    <property type="entry name" value="PTS_HPR_SER"/>
    <property type="match status" value="1"/>
</dbReference>
<dbReference type="InterPro" id="IPR001020">
    <property type="entry name" value="PTS_HPr_His_P_site"/>
</dbReference>
<dbReference type="PROSITE" id="PS00369">
    <property type="entry name" value="PTS_HPR_HIS"/>
    <property type="match status" value="1"/>
</dbReference>
<sequence length="93" mass="10007">MTRVMPTRELAIINKLGLHARAASKFVTVASQYDADIRVSKDGREVSGKSIMGVMMLAAARGSRIEVTAEGNDAEAALDALDELVRDRFGEGQ</sequence>
<dbReference type="Proteomes" id="UP000006242">
    <property type="component" value="Unassembled WGS sequence"/>
</dbReference>
<dbReference type="InterPro" id="IPR035895">
    <property type="entry name" value="HPr-like_sf"/>
</dbReference>
<dbReference type="Pfam" id="PF00381">
    <property type="entry name" value="PTS-HPr"/>
    <property type="match status" value="1"/>
</dbReference>
<keyword evidence="3" id="KW-0963">Cytoplasm</keyword>
<reference evidence="6 7" key="2">
    <citation type="journal article" date="2013" name="PLoS ONE">
        <title>INDIGO - INtegrated Data Warehouse of MIcrobial GenOmes with Examples from the Red Sea Extremophiles.</title>
        <authorList>
            <person name="Alam I."/>
            <person name="Antunes A."/>
            <person name="Kamau A.A."/>
            <person name="Ba Alawi W."/>
            <person name="Kalkatawi M."/>
            <person name="Stingl U."/>
            <person name="Bajic V.B."/>
        </authorList>
    </citation>
    <scope>NUCLEOTIDE SEQUENCE [LARGE SCALE GENOMIC DNA]</scope>
    <source>
        <strain evidence="6 7">E1L3A</strain>
    </source>
</reference>
<evidence type="ECO:0000313" key="6">
    <source>
        <dbReference type="EMBL" id="ERJ20623.1"/>
    </source>
</evidence>
<dbReference type="GO" id="GO:0005737">
    <property type="term" value="C:cytoplasm"/>
    <property type="evidence" value="ECO:0007669"/>
    <property type="project" value="UniProtKB-SubCell"/>
</dbReference>
<dbReference type="InterPro" id="IPR000032">
    <property type="entry name" value="HPr-like"/>
</dbReference>
<feature type="domain" description="HPr" evidence="5">
    <location>
        <begin position="5"/>
        <end position="92"/>
    </location>
</feature>
<reference evidence="6 7" key="1">
    <citation type="journal article" date="2011" name="J. Bacteriol.">
        <title>Genome sequence of Salinisphaera shabanensis, a gammaproteobacterium from the harsh, variable environment of the brine-seawater interface of the Shaban Deep in the Red Sea.</title>
        <authorList>
            <person name="Antunes A."/>
            <person name="Alam I."/>
            <person name="Bajic V.B."/>
            <person name="Stingl U."/>
        </authorList>
    </citation>
    <scope>NUCLEOTIDE SEQUENCE [LARGE SCALE GENOMIC DNA]</scope>
    <source>
        <strain evidence="6 7">E1L3A</strain>
    </source>
</reference>
<dbReference type="PANTHER" id="PTHR33705:SF2">
    <property type="entry name" value="PHOSPHOCARRIER PROTEIN NPR"/>
    <property type="match status" value="1"/>
</dbReference>
<evidence type="ECO:0000256" key="2">
    <source>
        <dbReference type="ARBA" id="ARBA00010736"/>
    </source>
</evidence>
<evidence type="ECO:0000256" key="1">
    <source>
        <dbReference type="ARBA" id="ARBA00004496"/>
    </source>
</evidence>
<dbReference type="eggNOG" id="COG1925">
    <property type="taxonomic scope" value="Bacteria"/>
</dbReference>
<dbReference type="EMBL" id="AFNV02000002">
    <property type="protein sequence ID" value="ERJ20623.1"/>
    <property type="molecule type" value="Genomic_DNA"/>
</dbReference>
<keyword evidence="7" id="KW-1185">Reference proteome</keyword>
<dbReference type="GO" id="GO:0009401">
    <property type="term" value="P:phosphoenolpyruvate-dependent sugar phosphotransferase system"/>
    <property type="evidence" value="ECO:0007669"/>
    <property type="project" value="UniProtKB-KW"/>
</dbReference>